<gene>
    <name evidence="3" type="primary">dad5</name>
    <name evidence="2" type="ORF">SJAG_02731</name>
</gene>
<dbReference type="OrthoDB" id="3358869at2759"/>
<dbReference type="EMBL" id="KE651166">
    <property type="protein sequence ID" value="EEB07634.1"/>
    <property type="molecule type" value="Genomic_DNA"/>
</dbReference>
<evidence type="ECO:0000256" key="1">
    <source>
        <dbReference type="SAM" id="MobiDB-lite"/>
    </source>
</evidence>
<sequence length="86" mass="9338">MRRSTIVPSALGTRPSTNGPSTNELKSRNISRLAEQLARLESNLSELQSHVRVTAIQAEAIRRLGGLQAALLMASGRVLSQDVRDD</sequence>
<dbReference type="Pfam" id="PF08227">
    <property type="entry name" value="DASH_Hsk3"/>
    <property type="match status" value="1"/>
</dbReference>
<dbReference type="AlphaFoldDB" id="B6K113"/>
<evidence type="ECO:0000313" key="4">
    <source>
        <dbReference type="Proteomes" id="UP000001744"/>
    </source>
</evidence>
<dbReference type="GO" id="GO:0008608">
    <property type="term" value="P:attachment of spindle microtubules to kinetochore"/>
    <property type="evidence" value="ECO:0007669"/>
    <property type="project" value="InterPro"/>
</dbReference>
<dbReference type="VEuPathDB" id="FungiDB:SJAG_02731"/>
<name>B6K113_SCHJY</name>
<feature type="compositionally biased region" description="Polar residues" evidence="1">
    <location>
        <begin position="14"/>
        <end position="27"/>
    </location>
</feature>
<dbReference type="PANTHER" id="PTHR28289:SF1">
    <property type="entry name" value="DASH COMPLEX SUBUNIT HSK3"/>
    <property type="match status" value="1"/>
</dbReference>
<dbReference type="PANTHER" id="PTHR28289">
    <property type="entry name" value="DASH COMPLEX SUBUNIT HSK3"/>
    <property type="match status" value="1"/>
</dbReference>
<dbReference type="GO" id="GO:0042729">
    <property type="term" value="C:DASH complex"/>
    <property type="evidence" value="ECO:0007669"/>
    <property type="project" value="EnsemblFungi"/>
</dbReference>
<feature type="region of interest" description="Disordered" evidence="1">
    <location>
        <begin position="1"/>
        <end position="27"/>
    </location>
</feature>
<evidence type="ECO:0000313" key="3">
    <source>
        <dbReference type="JaponicusDB" id="SJAG_02731"/>
    </source>
</evidence>
<dbReference type="GeneID" id="7051110"/>
<dbReference type="Proteomes" id="UP000001744">
    <property type="component" value="Unassembled WGS sequence"/>
</dbReference>
<dbReference type="OMA" id="GMFMAAS"/>
<accession>B6K113</accession>
<dbReference type="HOGENOM" id="CLU_149439_1_0_1"/>
<evidence type="ECO:0000313" key="2">
    <source>
        <dbReference type="EMBL" id="EEB07634.1"/>
    </source>
</evidence>
<dbReference type="STRING" id="402676.B6K113"/>
<dbReference type="InterPro" id="IPR042332">
    <property type="entry name" value="Hsk3"/>
</dbReference>
<dbReference type="JaponicusDB" id="SJAG_02731">
    <property type="gene designation" value="dad5"/>
</dbReference>
<proteinExistence type="predicted"/>
<organism evidence="2 4">
    <name type="scientific">Schizosaccharomyces japonicus (strain yFS275 / FY16936)</name>
    <name type="common">Fission yeast</name>
    <dbReference type="NCBI Taxonomy" id="402676"/>
    <lineage>
        <taxon>Eukaryota</taxon>
        <taxon>Fungi</taxon>
        <taxon>Dikarya</taxon>
        <taxon>Ascomycota</taxon>
        <taxon>Taphrinomycotina</taxon>
        <taxon>Schizosaccharomycetes</taxon>
        <taxon>Schizosaccharomycetales</taxon>
        <taxon>Schizosaccharomycetaceae</taxon>
        <taxon>Schizosaccharomyces</taxon>
    </lineage>
</organism>
<dbReference type="InterPro" id="IPR013183">
    <property type="entry name" value="Hsk3-like"/>
</dbReference>
<protein>
    <submittedName>
        <fullName evidence="2">DASH complex subunit Dad5</fullName>
    </submittedName>
</protein>
<dbReference type="RefSeq" id="XP_002173927.1">
    <property type="nucleotide sequence ID" value="XM_002173891.1"/>
</dbReference>
<reference evidence="2 4" key="1">
    <citation type="journal article" date="2011" name="Science">
        <title>Comparative functional genomics of the fission yeasts.</title>
        <authorList>
            <person name="Rhind N."/>
            <person name="Chen Z."/>
            <person name="Yassour M."/>
            <person name="Thompson D.A."/>
            <person name="Haas B.J."/>
            <person name="Habib N."/>
            <person name="Wapinski I."/>
            <person name="Roy S."/>
            <person name="Lin M.F."/>
            <person name="Heiman D.I."/>
            <person name="Young S.K."/>
            <person name="Furuya K."/>
            <person name="Guo Y."/>
            <person name="Pidoux A."/>
            <person name="Chen H.M."/>
            <person name="Robbertse B."/>
            <person name="Goldberg J.M."/>
            <person name="Aoki K."/>
            <person name="Bayne E.H."/>
            <person name="Berlin A.M."/>
            <person name="Desjardins C.A."/>
            <person name="Dobbs E."/>
            <person name="Dukaj L."/>
            <person name="Fan L."/>
            <person name="FitzGerald M.G."/>
            <person name="French C."/>
            <person name="Gujja S."/>
            <person name="Hansen K."/>
            <person name="Keifenheim D."/>
            <person name="Levin J.Z."/>
            <person name="Mosher R.A."/>
            <person name="Mueller C.A."/>
            <person name="Pfiffner J."/>
            <person name="Priest M."/>
            <person name="Russ C."/>
            <person name="Smialowska A."/>
            <person name="Swoboda P."/>
            <person name="Sykes S.M."/>
            <person name="Vaughn M."/>
            <person name="Vengrova S."/>
            <person name="Yoder R."/>
            <person name="Zeng Q."/>
            <person name="Allshire R."/>
            <person name="Baulcombe D."/>
            <person name="Birren B.W."/>
            <person name="Brown W."/>
            <person name="Ekwall K."/>
            <person name="Kellis M."/>
            <person name="Leatherwood J."/>
            <person name="Levin H."/>
            <person name="Margalit H."/>
            <person name="Martienssen R."/>
            <person name="Nieduszynski C.A."/>
            <person name="Spatafora J.W."/>
            <person name="Friedman N."/>
            <person name="Dalgaard J.Z."/>
            <person name="Baumann P."/>
            <person name="Niki H."/>
            <person name="Regev A."/>
            <person name="Nusbaum C."/>
        </authorList>
    </citation>
    <scope>NUCLEOTIDE SEQUENCE [LARGE SCALE GENOMIC DNA]</scope>
    <source>
        <strain evidence="4">yFS275 / FY16936</strain>
    </source>
</reference>
<dbReference type="eggNOG" id="ENOG502SGDH">
    <property type="taxonomic scope" value="Eukaryota"/>
</dbReference>
<keyword evidence="4" id="KW-1185">Reference proteome</keyword>